<dbReference type="PRINTS" id="PR00455">
    <property type="entry name" value="HTHTETR"/>
</dbReference>
<evidence type="ECO:0000313" key="6">
    <source>
        <dbReference type="EMBL" id="MDI3390339.1"/>
    </source>
</evidence>
<dbReference type="SUPFAM" id="SSF46689">
    <property type="entry name" value="Homeodomain-like"/>
    <property type="match status" value="1"/>
</dbReference>
<name>A0ABT6S1N0_9ACTN</name>
<dbReference type="Gene3D" id="1.10.357.10">
    <property type="entry name" value="Tetracycline Repressor, domain 2"/>
    <property type="match status" value="1"/>
</dbReference>
<dbReference type="Pfam" id="PF00440">
    <property type="entry name" value="TetR_N"/>
    <property type="match status" value="1"/>
</dbReference>
<proteinExistence type="predicted"/>
<dbReference type="EMBL" id="JASCIR010000046">
    <property type="protein sequence ID" value="MDI3390339.1"/>
    <property type="molecule type" value="Genomic_DNA"/>
</dbReference>
<evidence type="ECO:0000259" key="5">
    <source>
        <dbReference type="PROSITE" id="PS50977"/>
    </source>
</evidence>
<sequence>MTTQQITAPRVQAGPAEERQAVMRAARTVFARDGWARTGVPAVAEECDLDEATVLHYFKDKEQLLLTVLLEGAATVATRLTIIAEDHLTEITGLEKDLVALGHAWLTPLADFPEHFAIVRHLGAEIAAWPAGVVEMWQSAGPRQANRELARRLQRLADDGLLSLTDAGHAAERFVQLVAGGVVQRSFHGALPLTDFETDSLIAAGVVDFIRLYAPEGRR</sequence>
<evidence type="ECO:0000313" key="7">
    <source>
        <dbReference type="Proteomes" id="UP001224661"/>
    </source>
</evidence>
<dbReference type="PANTHER" id="PTHR30055">
    <property type="entry name" value="HTH-TYPE TRANSCRIPTIONAL REGULATOR RUTR"/>
    <property type="match status" value="1"/>
</dbReference>
<dbReference type="InterPro" id="IPR001647">
    <property type="entry name" value="HTH_TetR"/>
</dbReference>
<evidence type="ECO:0000256" key="4">
    <source>
        <dbReference type="PROSITE-ProRule" id="PRU00335"/>
    </source>
</evidence>
<keyword evidence="3" id="KW-0804">Transcription</keyword>
<dbReference type="PROSITE" id="PS50977">
    <property type="entry name" value="HTH_TETR_2"/>
    <property type="match status" value="1"/>
</dbReference>
<reference evidence="6 7" key="1">
    <citation type="submission" date="2023-05" db="EMBL/GenBank/DDBJ databases">
        <title>Draft genome sequence of Streptomyces sp. B-S-A8 isolated from a cave soil in Thailand.</title>
        <authorList>
            <person name="Chamroensaksri N."/>
            <person name="Muangham S."/>
        </authorList>
    </citation>
    <scope>NUCLEOTIDE SEQUENCE [LARGE SCALE GENOMIC DNA]</scope>
    <source>
        <strain evidence="6 7">B-S-A8</strain>
    </source>
</reference>
<keyword evidence="1" id="KW-0805">Transcription regulation</keyword>
<gene>
    <name evidence="6" type="ORF">QIS99_29720</name>
</gene>
<dbReference type="PANTHER" id="PTHR30055:SF234">
    <property type="entry name" value="HTH-TYPE TRANSCRIPTIONAL REGULATOR BETI"/>
    <property type="match status" value="1"/>
</dbReference>
<feature type="DNA-binding region" description="H-T-H motif" evidence="4">
    <location>
        <begin position="39"/>
        <end position="58"/>
    </location>
</feature>
<feature type="domain" description="HTH tetR-type" evidence="5">
    <location>
        <begin position="16"/>
        <end position="76"/>
    </location>
</feature>
<dbReference type="InterPro" id="IPR050109">
    <property type="entry name" value="HTH-type_TetR-like_transc_reg"/>
</dbReference>
<dbReference type="Proteomes" id="UP001224661">
    <property type="component" value="Unassembled WGS sequence"/>
</dbReference>
<dbReference type="InterPro" id="IPR009057">
    <property type="entry name" value="Homeodomain-like_sf"/>
</dbReference>
<protein>
    <submittedName>
        <fullName evidence="6">TetR/AcrR family transcriptional regulator</fullName>
    </submittedName>
</protein>
<evidence type="ECO:0000256" key="1">
    <source>
        <dbReference type="ARBA" id="ARBA00023015"/>
    </source>
</evidence>
<evidence type="ECO:0000256" key="2">
    <source>
        <dbReference type="ARBA" id="ARBA00023125"/>
    </source>
</evidence>
<dbReference type="RefSeq" id="WP_282516820.1">
    <property type="nucleotide sequence ID" value="NZ_JASCIR010000046.1"/>
</dbReference>
<dbReference type="Pfam" id="PF14246">
    <property type="entry name" value="TetR_C_7"/>
    <property type="match status" value="1"/>
</dbReference>
<dbReference type="InterPro" id="IPR039536">
    <property type="entry name" value="TetR_C_Proteobacteria"/>
</dbReference>
<accession>A0ABT6S1N0</accession>
<keyword evidence="7" id="KW-1185">Reference proteome</keyword>
<dbReference type="Gene3D" id="1.10.10.60">
    <property type="entry name" value="Homeodomain-like"/>
    <property type="match status" value="1"/>
</dbReference>
<organism evidence="6 7">
    <name type="scientific">Streptomyces solicavernae</name>
    <dbReference type="NCBI Taxonomy" id="3043614"/>
    <lineage>
        <taxon>Bacteria</taxon>
        <taxon>Bacillati</taxon>
        <taxon>Actinomycetota</taxon>
        <taxon>Actinomycetes</taxon>
        <taxon>Kitasatosporales</taxon>
        <taxon>Streptomycetaceae</taxon>
        <taxon>Streptomyces</taxon>
    </lineage>
</organism>
<comment type="caution">
    <text evidence="6">The sequence shown here is derived from an EMBL/GenBank/DDBJ whole genome shotgun (WGS) entry which is preliminary data.</text>
</comment>
<keyword evidence="2 4" id="KW-0238">DNA-binding</keyword>
<evidence type="ECO:0000256" key="3">
    <source>
        <dbReference type="ARBA" id="ARBA00023163"/>
    </source>
</evidence>